<dbReference type="GO" id="GO:0055085">
    <property type="term" value="P:transmembrane transport"/>
    <property type="evidence" value="ECO:0007669"/>
    <property type="project" value="TreeGrafter"/>
</dbReference>
<keyword evidence="8" id="KW-1185">Reference proteome</keyword>
<name>A0A853IEW9_9GAMM</name>
<feature type="transmembrane region" description="Helical" evidence="6">
    <location>
        <begin position="29"/>
        <end position="44"/>
    </location>
</feature>
<evidence type="ECO:0000313" key="8">
    <source>
        <dbReference type="Proteomes" id="UP000569732"/>
    </source>
</evidence>
<evidence type="ECO:0000256" key="4">
    <source>
        <dbReference type="ARBA" id="ARBA00022989"/>
    </source>
</evidence>
<dbReference type="AlphaFoldDB" id="A0A853IEW9"/>
<organism evidence="7 8">
    <name type="scientific">Spartinivicinus marinus</name>
    <dbReference type="NCBI Taxonomy" id="2994442"/>
    <lineage>
        <taxon>Bacteria</taxon>
        <taxon>Pseudomonadati</taxon>
        <taxon>Pseudomonadota</taxon>
        <taxon>Gammaproteobacteria</taxon>
        <taxon>Oceanospirillales</taxon>
        <taxon>Zooshikellaceae</taxon>
        <taxon>Spartinivicinus</taxon>
    </lineage>
</organism>
<feature type="transmembrane region" description="Helical" evidence="6">
    <location>
        <begin position="244"/>
        <end position="263"/>
    </location>
</feature>
<evidence type="ECO:0000256" key="5">
    <source>
        <dbReference type="ARBA" id="ARBA00023136"/>
    </source>
</evidence>
<comment type="similarity">
    <text evidence="2">Belongs to the autoinducer-2 exporter (AI-2E) (TC 2.A.86) family.</text>
</comment>
<dbReference type="EMBL" id="JACCKB010000033">
    <property type="protein sequence ID" value="NYZ68037.1"/>
    <property type="molecule type" value="Genomic_DNA"/>
</dbReference>
<evidence type="ECO:0000256" key="1">
    <source>
        <dbReference type="ARBA" id="ARBA00004141"/>
    </source>
</evidence>
<evidence type="ECO:0000256" key="2">
    <source>
        <dbReference type="ARBA" id="ARBA00009773"/>
    </source>
</evidence>
<dbReference type="InterPro" id="IPR002549">
    <property type="entry name" value="AI-2E-like"/>
</dbReference>
<accession>A0A853IEW9</accession>
<comment type="caution">
    <text evidence="7">The sequence shown here is derived from an EMBL/GenBank/DDBJ whole genome shotgun (WGS) entry which is preliminary data.</text>
</comment>
<dbReference type="Pfam" id="PF01594">
    <property type="entry name" value="AI-2E_transport"/>
    <property type="match status" value="1"/>
</dbReference>
<dbReference type="PANTHER" id="PTHR21716:SF64">
    <property type="entry name" value="AI-2 TRANSPORT PROTEIN TQSA"/>
    <property type="match status" value="1"/>
</dbReference>
<feature type="transmembrane region" description="Helical" evidence="6">
    <location>
        <begin position="56"/>
        <end position="77"/>
    </location>
</feature>
<feature type="transmembrane region" description="Helical" evidence="6">
    <location>
        <begin position="306"/>
        <end position="335"/>
    </location>
</feature>
<feature type="transmembrane region" description="Helical" evidence="6">
    <location>
        <begin position="270"/>
        <end position="294"/>
    </location>
</feature>
<sequence length="359" mass="39027">MTDSQRWFILGILLIVIALIYLLKPILPPFLVGMVLAYLGDPIADKLEAKGLSRTWAVTIVFTVLSFVGTLLLIILLPQLILQIKNLIQNLPIWQQWLQVNVIPILHTQLGIEPSAFKLDTITQHITATWRDAGSFLTPIIKSATASGVAIVTALANLFLVPVVTFYLLRDWDIMMAKISSLLPRSIEPVVRQLASECDEVLGAFLKGQLIVMLCLGLIYSTGLWIVGLQFAVIIGLIAGLASIVPYMGFAIGIGAALIAAAFQFDSMLPFVGVVVVFIVGQILEGMVLTPLLVGDRIGLHPVAVIFAILAGGQLFGFVGILIALPVAAIIMVLLRHLHDIYKLSDLYHTAPEPTQQDD</sequence>
<comment type="subcellular location">
    <subcellularLocation>
        <location evidence="1">Membrane</location>
        <topology evidence="1">Multi-pass membrane protein</topology>
    </subcellularLocation>
</comment>
<keyword evidence="4 6" id="KW-1133">Transmembrane helix</keyword>
<keyword evidence="3 6" id="KW-0812">Transmembrane</keyword>
<proteinExistence type="inferred from homology"/>
<gene>
    <name evidence="7" type="ORF">H0A36_18645</name>
</gene>
<protein>
    <submittedName>
        <fullName evidence="7">AI-2E family transporter</fullName>
    </submittedName>
</protein>
<dbReference type="Proteomes" id="UP000569732">
    <property type="component" value="Unassembled WGS sequence"/>
</dbReference>
<reference evidence="7 8" key="1">
    <citation type="submission" date="2020-07" db="EMBL/GenBank/DDBJ databases">
        <title>Endozoicomonas sp. nov., isolated from sediment.</title>
        <authorList>
            <person name="Gu T."/>
        </authorList>
    </citation>
    <scope>NUCLEOTIDE SEQUENCE [LARGE SCALE GENOMIC DNA]</scope>
    <source>
        <strain evidence="7 8">SM1973</strain>
    </source>
</reference>
<keyword evidence="5 6" id="KW-0472">Membrane</keyword>
<feature type="transmembrane region" description="Helical" evidence="6">
    <location>
        <begin position="146"/>
        <end position="169"/>
    </location>
</feature>
<evidence type="ECO:0000256" key="3">
    <source>
        <dbReference type="ARBA" id="ARBA00022692"/>
    </source>
</evidence>
<dbReference type="PANTHER" id="PTHR21716">
    <property type="entry name" value="TRANSMEMBRANE PROTEIN"/>
    <property type="match status" value="1"/>
</dbReference>
<evidence type="ECO:0000256" key="6">
    <source>
        <dbReference type="SAM" id="Phobius"/>
    </source>
</evidence>
<feature type="transmembrane region" description="Helical" evidence="6">
    <location>
        <begin position="210"/>
        <end position="238"/>
    </location>
</feature>
<dbReference type="GO" id="GO:0016020">
    <property type="term" value="C:membrane"/>
    <property type="evidence" value="ECO:0007669"/>
    <property type="project" value="UniProtKB-SubCell"/>
</dbReference>
<evidence type="ECO:0000313" key="7">
    <source>
        <dbReference type="EMBL" id="NYZ68037.1"/>
    </source>
</evidence>